<protein>
    <submittedName>
        <fullName evidence="2">Type II toxin-antitoxin system CcdA family antitoxin</fullName>
    </submittedName>
</protein>
<sequence>MPGLQRAANKPSHSDLLNEARELGFDVSQVASSDLRQTIKAEKERRWKLENKEAIEETNAYFREHGLPLENYRQF</sequence>
<dbReference type="RefSeq" id="WP_188163584.1">
    <property type="nucleotide sequence ID" value="NZ_JACVVX010000001.1"/>
</dbReference>
<comment type="caution">
    <text evidence="2">The sequence shown here is derived from an EMBL/GenBank/DDBJ whole genome shotgun (WGS) entry which is preliminary data.</text>
</comment>
<organism evidence="2 3">
    <name type="scientific">Oryzicola mucosus</name>
    <dbReference type="NCBI Taxonomy" id="2767425"/>
    <lineage>
        <taxon>Bacteria</taxon>
        <taxon>Pseudomonadati</taxon>
        <taxon>Pseudomonadota</taxon>
        <taxon>Alphaproteobacteria</taxon>
        <taxon>Hyphomicrobiales</taxon>
        <taxon>Phyllobacteriaceae</taxon>
        <taxon>Oryzicola</taxon>
    </lineage>
</organism>
<dbReference type="EMBL" id="JACVVX010000001">
    <property type="protein sequence ID" value="MBD0414214.1"/>
    <property type="molecule type" value="Genomic_DNA"/>
</dbReference>
<evidence type="ECO:0000256" key="1">
    <source>
        <dbReference type="ARBA" id="ARBA00022649"/>
    </source>
</evidence>
<evidence type="ECO:0000313" key="3">
    <source>
        <dbReference type="Proteomes" id="UP000643405"/>
    </source>
</evidence>
<name>A0A8J6PFM9_9HYPH</name>
<evidence type="ECO:0000313" key="2">
    <source>
        <dbReference type="EMBL" id="MBD0414214.1"/>
    </source>
</evidence>
<keyword evidence="1" id="KW-1277">Toxin-antitoxin system</keyword>
<accession>A0A8J6PFM9</accession>
<dbReference type="Proteomes" id="UP000643405">
    <property type="component" value="Unassembled WGS sequence"/>
</dbReference>
<reference evidence="2" key="1">
    <citation type="submission" date="2020-09" db="EMBL/GenBank/DDBJ databases">
        <title>Genome seq and assembly of Tianweitania sp.</title>
        <authorList>
            <person name="Chhetri G."/>
        </authorList>
    </citation>
    <scope>NUCLEOTIDE SEQUENCE</scope>
    <source>
        <strain evidence="2">Rool2</strain>
    </source>
</reference>
<proteinExistence type="predicted"/>
<dbReference type="AlphaFoldDB" id="A0A8J6PFM9"/>
<dbReference type="InterPro" id="IPR009956">
    <property type="entry name" value="Post-segregation_anti-tox_CcdA"/>
</dbReference>
<gene>
    <name evidence="2" type="ORF">ICI42_06060</name>
</gene>
<keyword evidence="3" id="KW-1185">Reference proteome</keyword>
<dbReference type="Pfam" id="PF07362">
    <property type="entry name" value="CcdA"/>
    <property type="match status" value="1"/>
</dbReference>